<keyword evidence="2" id="KW-1185">Reference proteome</keyword>
<organism evidence="1 2">
    <name type="scientific">Caballeronia insecticola</name>
    <dbReference type="NCBI Taxonomy" id="758793"/>
    <lineage>
        <taxon>Bacteria</taxon>
        <taxon>Pseudomonadati</taxon>
        <taxon>Pseudomonadota</taxon>
        <taxon>Betaproteobacteria</taxon>
        <taxon>Burkholderiales</taxon>
        <taxon>Burkholderiaceae</taxon>
        <taxon>Caballeronia</taxon>
    </lineage>
</organism>
<dbReference type="EMBL" id="AP013058">
    <property type="protein sequence ID" value="BAN23888.1"/>
    <property type="molecule type" value="Genomic_DNA"/>
</dbReference>
<dbReference type="KEGG" id="buo:BRPE64_ACDS21340"/>
<reference evidence="1 2" key="1">
    <citation type="journal article" date="2013" name="Genome Announc.">
        <title>Complete Genome Sequence of Burkholderia sp. Strain RPE64, Bacterial Symbiont of the Bean Bug Riptortus pedestris.</title>
        <authorList>
            <person name="Shibata T.F."/>
            <person name="Maeda T."/>
            <person name="Nikoh N."/>
            <person name="Yamaguchi K."/>
            <person name="Oshima K."/>
            <person name="Hattori M."/>
            <person name="Nishiyama T."/>
            <person name="Hasebe M."/>
            <person name="Fukatsu T."/>
            <person name="Kikuchi Y."/>
            <person name="Shigenobu S."/>
        </authorList>
    </citation>
    <scope>NUCLEOTIDE SEQUENCE [LARGE SCALE GENOMIC DNA]</scope>
</reference>
<sequence length="166" mass="19438">MEYYIYAPHLGRDLDDVRLNYRLPLPEYSEFDVYASFNYKRLPEQIGSTEENTQNFRALKISRWYLTPEELQQRNDAKRQKYGYMGLCTGMICPETGYWEAWGPNGPLDVELMRAGTRYPTARMSLQTFKATSIYAVDATYFWLCSTDQEDPATKRMVPLPRLQNG</sequence>
<gene>
    <name evidence="1" type="ORF">BRPE64_ACDS21340</name>
</gene>
<proteinExistence type="predicted"/>
<protein>
    <submittedName>
        <fullName evidence="1">Uncharacterized protein</fullName>
    </submittedName>
</protein>
<name>R4WHX4_9BURK</name>
<dbReference type="AlphaFoldDB" id="R4WHX4"/>
<dbReference type="Proteomes" id="UP000013966">
    <property type="component" value="Chromosome 1"/>
</dbReference>
<reference evidence="1 2" key="2">
    <citation type="journal article" date="2018" name="Int. J. Syst. Evol. Microbiol.">
        <title>Burkholderia insecticola sp. nov., a gut symbiotic bacterium of the bean bug Riptortus pedestris.</title>
        <authorList>
            <person name="Takeshita K."/>
            <person name="Tamaki H."/>
            <person name="Ohbayashi T."/>
            <person name="Meng X.-Y."/>
            <person name="Sone T."/>
            <person name="Mitani Y."/>
            <person name="Peeters C."/>
            <person name="Kikuchi Y."/>
            <person name="Vandamme P."/>
        </authorList>
    </citation>
    <scope>NUCLEOTIDE SEQUENCE [LARGE SCALE GENOMIC DNA]</scope>
    <source>
        <strain evidence="1">RPE64</strain>
    </source>
</reference>
<evidence type="ECO:0000313" key="1">
    <source>
        <dbReference type="EMBL" id="BAN23888.1"/>
    </source>
</evidence>
<evidence type="ECO:0000313" key="2">
    <source>
        <dbReference type="Proteomes" id="UP000013966"/>
    </source>
</evidence>
<accession>R4WHX4</accession>
<dbReference type="HOGENOM" id="CLU_1599608_0_0_4"/>